<dbReference type="Proteomes" id="UP000799118">
    <property type="component" value="Unassembled WGS sequence"/>
</dbReference>
<feature type="coiled-coil region" evidence="1">
    <location>
        <begin position="40"/>
        <end position="154"/>
    </location>
</feature>
<dbReference type="EMBL" id="ML769517">
    <property type="protein sequence ID" value="KAE9396191.1"/>
    <property type="molecule type" value="Genomic_DNA"/>
</dbReference>
<evidence type="ECO:0000256" key="1">
    <source>
        <dbReference type="SAM" id="Coils"/>
    </source>
</evidence>
<proteinExistence type="predicted"/>
<dbReference type="PANTHER" id="PTHR21974">
    <property type="entry name" value="RE15880P"/>
    <property type="match status" value="1"/>
</dbReference>
<dbReference type="PANTHER" id="PTHR21974:SF2">
    <property type="entry name" value="RE15880P"/>
    <property type="match status" value="1"/>
</dbReference>
<reference evidence="2" key="1">
    <citation type="journal article" date="2019" name="Environ. Microbiol.">
        <title>Fungal ecological strategies reflected in gene transcription - a case study of two litter decomposers.</title>
        <authorList>
            <person name="Barbi F."/>
            <person name="Kohler A."/>
            <person name="Barry K."/>
            <person name="Baskaran P."/>
            <person name="Daum C."/>
            <person name="Fauchery L."/>
            <person name="Ihrmark K."/>
            <person name="Kuo A."/>
            <person name="LaButti K."/>
            <person name="Lipzen A."/>
            <person name="Morin E."/>
            <person name="Grigoriev I.V."/>
            <person name="Henrissat B."/>
            <person name="Lindahl B."/>
            <person name="Martin F."/>
        </authorList>
    </citation>
    <scope>NUCLEOTIDE SEQUENCE</scope>
    <source>
        <strain evidence="2">JB14</strain>
    </source>
</reference>
<name>A0A6A4HE75_9AGAR</name>
<protein>
    <submittedName>
        <fullName evidence="2">Uncharacterized protein</fullName>
    </submittedName>
</protein>
<sequence length="272" mass="31086">MATSVSNQIVETAPYHLALLRTVEELEHVPSALTHQTSYIRELQTELEKVKGKVKELEEKTKKERKEHELLRDSTARRLAAKLKGKGGVEKFEARKEKEEREYVEALETEMRERENQKMVENMIEEATKVKADLQEKSQQLELTKKEITDLYRQIFDGPTQEFPQDDVLEQELASAQRTHNQIQSFLNAHSQSMNLLGQADQMLTMALKEMDEALSYATWNVYTSGSMMGMMERNTLANAAAYASKVESLIRQAQCASGDVQSIGQLRVNDM</sequence>
<evidence type="ECO:0000313" key="2">
    <source>
        <dbReference type="EMBL" id="KAE9396191.1"/>
    </source>
</evidence>
<accession>A0A6A4HE75</accession>
<gene>
    <name evidence="2" type="ORF">BT96DRAFT_824981</name>
</gene>
<organism evidence="2 3">
    <name type="scientific">Gymnopus androsaceus JB14</name>
    <dbReference type="NCBI Taxonomy" id="1447944"/>
    <lineage>
        <taxon>Eukaryota</taxon>
        <taxon>Fungi</taxon>
        <taxon>Dikarya</taxon>
        <taxon>Basidiomycota</taxon>
        <taxon>Agaricomycotina</taxon>
        <taxon>Agaricomycetes</taxon>
        <taxon>Agaricomycetidae</taxon>
        <taxon>Agaricales</taxon>
        <taxon>Marasmiineae</taxon>
        <taxon>Omphalotaceae</taxon>
        <taxon>Gymnopus</taxon>
    </lineage>
</organism>
<dbReference type="OrthoDB" id="2562743at2759"/>
<keyword evidence="1" id="KW-0175">Coiled coil</keyword>
<dbReference type="AlphaFoldDB" id="A0A6A4HE75"/>
<evidence type="ECO:0000313" key="3">
    <source>
        <dbReference type="Proteomes" id="UP000799118"/>
    </source>
</evidence>
<keyword evidence="3" id="KW-1185">Reference proteome</keyword>